<dbReference type="PANTHER" id="PTHR44757:SF2">
    <property type="entry name" value="BIOFILM ARCHITECTURE MAINTENANCE PROTEIN MBAA"/>
    <property type="match status" value="1"/>
</dbReference>
<dbReference type="EMBL" id="CAACVJ010000012">
    <property type="protein sequence ID" value="VEP11537.1"/>
    <property type="molecule type" value="Genomic_DNA"/>
</dbReference>
<dbReference type="PROSITE" id="PS50887">
    <property type="entry name" value="GGDEF"/>
    <property type="match status" value="1"/>
</dbReference>
<dbReference type="CDD" id="cd19920">
    <property type="entry name" value="REC_PA4781-like"/>
    <property type="match status" value="1"/>
</dbReference>
<dbReference type="InterPro" id="IPR043128">
    <property type="entry name" value="Rev_trsase/Diguanyl_cyclase"/>
</dbReference>
<dbReference type="SMART" id="SM00448">
    <property type="entry name" value="REC"/>
    <property type="match status" value="1"/>
</dbReference>
<dbReference type="SUPFAM" id="SSF141868">
    <property type="entry name" value="EAL domain-like"/>
    <property type="match status" value="1"/>
</dbReference>
<feature type="domain" description="EAL" evidence="3">
    <location>
        <begin position="351"/>
        <end position="607"/>
    </location>
</feature>
<gene>
    <name evidence="5" type="ORF">H1P_1090003</name>
</gene>
<keyword evidence="6" id="KW-1185">Reference proteome</keyword>
<dbReference type="FunFam" id="3.20.20.450:FF:000001">
    <property type="entry name" value="Cyclic di-GMP phosphodiesterase yahA"/>
    <property type="match status" value="1"/>
</dbReference>
<dbReference type="InterPro" id="IPR001633">
    <property type="entry name" value="EAL_dom"/>
</dbReference>
<dbReference type="Gene3D" id="3.40.50.2300">
    <property type="match status" value="1"/>
</dbReference>
<evidence type="ECO:0000259" key="4">
    <source>
        <dbReference type="PROSITE" id="PS50887"/>
    </source>
</evidence>
<evidence type="ECO:0000313" key="5">
    <source>
        <dbReference type="EMBL" id="VEP11537.1"/>
    </source>
</evidence>
<dbReference type="CDD" id="cd01948">
    <property type="entry name" value="EAL"/>
    <property type="match status" value="1"/>
</dbReference>
<dbReference type="PANTHER" id="PTHR44757">
    <property type="entry name" value="DIGUANYLATE CYCLASE DGCP"/>
    <property type="match status" value="1"/>
</dbReference>
<dbReference type="OrthoDB" id="543801at2"/>
<dbReference type="RefSeq" id="WP_144869132.1">
    <property type="nucleotide sequence ID" value="NZ_LR213865.1"/>
</dbReference>
<dbReference type="InterPro" id="IPR000160">
    <property type="entry name" value="GGDEF_dom"/>
</dbReference>
<dbReference type="Proteomes" id="UP000320055">
    <property type="component" value="Unassembled WGS sequence"/>
</dbReference>
<sequence>MNQSPDLSHKILIVDDLPDNLRLLSKTLTKQGYKVRCAKNGAMALMGARSDIPNLILLDINMPDMSGYQVCEQLKADETTRSIPVIFLSAQDDIEDKVKAFTTGGIDFIGKPFQIEEVLARVKNQLALQAAYREIHILNSQLEQRVKERTSELESANLSLKQEISQRQIVEEKLRYDALHDSLTNLPNRNLLLKRIDNCLQQNPTKHNKQFAILLIDLDRFSIINDSLGHLIGDELLVACAQRLQKCLTLQTTPARLGGDEFAILIEQITGVNDTLQVAKNILQEFETPFAIASRQINITVSMGIAIDTGKYSQSIELLRDADTALSQAKKLGKAKYEVFDPKMYVQAVRRLELESELRQAILQQQLILHYQPIFCINSLELVGFEALVRWQHPQRGIIPSDEFIPLAEETGLIVPLGNWVLYEACRQLKSWQDKFPAAQSLSVGVNVAGKQLYSSDFLDTVDSIMAQTQVDAGYLKLEITESMLIKNTERVIEVLAKIRQRNIQLCIDDFGTGYSSLSYLPKFPVNILKIDRSFIIAIDNGKQNYEVVQAVVTLAKALNMKVVAEGIETEAQLNNLQSLAVPLGQGFLFSKPLTVELAQEMIVAQSSVISN</sequence>
<dbReference type="AlphaFoldDB" id="A0A563VJN8"/>
<dbReference type="InterPro" id="IPR011006">
    <property type="entry name" value="CheY-like_superfamily"/>
</dbReference>
<dbReference type="InterPro" id="IPR052155">
    <property type="entry name" value="Biofilm_reg_signaling"/>
</dbReference>
<dbReference type="PROSITE" id="PS50110">
    <property type="entry name" value="RESPONSE_REGULATORY"/>
    <property type="match status" value="1"/>
</dbReference>
<dbReference type="NCBIfam" id="TIGR00254">
    <property type="entry name" value="GGDEF"/>
    <property type="match status" value="1"/>
</dbReference>
<evidence type="ECO:0000256" key="1">
    <source>
        <dbReference type="PROSITE-ProRule" id="PRU00169"/>
    </source>
</evidence>
<dbReference type="GO" id="GO:0000160">
    <property type="term" value="P:phosphorelay signal transduction system"/>
    <property type="evidence" value="ECO:0007669"/>
    <property type="project" value="InterPro"/>
</dbReference>
<proteinExistence type="predicted"/>
<reference evidence="5 6" key="1">
    <citation type="submission" date="2019-01" db="EMBL/GenBank/DDBJ databases">
        <authorList>
            <person name="Brito A."/>
        </authorList>
    </citation>
    <scope>NUCLEOTIDE SEQUENCE [LARGE SCALE GENOMIC DNA]</scope>
    <source>
        <strain evidence="5">1</strain>
    </source>
</reference>
<dbReference type="Gene3D" id="3.20.20.450">
    <property type="entry name" value="EAL domain"/>
    <property type="match status" value="1"/>
</dbReference>
<dbReference type="Pfam" id="PF00990">
    <property type="entry name" value="GGDEF"/>
    <property type="match status" value="1"/>
</dbReference>
<dbReference type="InterPro" id="IPR001789">
    <property type="entry name" value="Sig_transdc_resp-reg_receiver"/>
</dbReference>
<dbReference type="Pfam" id="PF00072">
    <property type="entry name" value="Response_reg"/>
    <property type="match status" value="1"/>
</dbReference>
<dbReference type="SUPFAM" id="SSF55073">
    <property type="entry name" value="Nucleotide cyclase"/>
    <property type="match status" value="1"/>
</dbReference>
<dbReference type="InterPro" id="IPR029787">
    <property type="entry name" value="Nucleotide_cyclase"/>
</dbReference>
<dbReference type="CDD" id="cd01949">
    <property type="entry name" value="GGDEF"/>
    <property type="match status" value="1"/>
</dbReference>
<dbReference type="Pfam" id="PF00563">
    <property type="entry name" value="EAL"/>
    <property type="match status" value="1"/>
</dbReference>
<dbReference type="SMART" id="SM00267">
    <property type="entry name" value="GGDEF"/>
    <property type="match status" value="1"/>
</dbReference>
<dbReference type="Gene3D" id="3.30.70.270">
    <property type="match status" value="1"/>
</dbReference>
<dbReference type="InterPro" id="IPR035919">
    <property type="entry name" value="EAL_sf"/>
</dbReference>
<name>A0A563VJN8_9CYAN</name>
<organism evidence="5 6">
    <name type="scientific">Hyella patelloides LEGE 07179</name>
    <dbReference type="NCBI Taxonomy" id="945734"/>
    <lineage>
        <taxon>Bacteria</taxon>
        <taxon>Bacillati</taxon>
        <taxon>Cyanobacteriota</taxon>
        <taxon>Cyanophyceae</taxon>
        <taxon>Pleurocapsales</taxon>
        <taxon>Hyellaceae</taxon>
        <taxon>Hyella</taxon>
    </lineage>
</organism>
<keyword evidence="1" id="KW-0597">Phosphoprotein</keyword>
<dbReference type="PROSITE" id="PS50883">
    <property type="entry name" value="EAL"/>
    <property type="match status" value="1"/>
</dbReference>
<protein>
    <submittedName>
        <fullName evidence="5">Diguanylate cyclase (GGDEF) domain-containing protein</fullName>
    </submittedName>
</protein>
<feature type="domain" description="Response regulatory" evidence="2">
    <location>
        <begin position="10"/>
        <end position="126"/>
    </location>
</feature>
<dbReference type="SUPFAM" id="SSF52172">
    <property type="entry name" value="CheY-like"/>
    <property type="match status" value="1"/>
</dbReference>
<feature type="domain" description="GGDEF" evidence="4">
    <location>
        <begin position="209"/>
        <end position="342"/>
    </location>
</feature>
<feature type="modified residue" description="4-aspartylphosphate" evidence="1">
    <location>
        <position position="59"/>
    </location>
</feature>
<evidence type="ECO:0000259" key="3">
    <source>
        <dbReference type="PROSITE" id="PS50883"/>
    </source>
</evidence>
<accession>A0A563VJN8</accession>
<dbReference type="SMART" id="SM00052">
    <property type="entry name" value="EAL"/>
    <property type="match status" value="1"/>
</dbReference>
<evidence type="ECO:0000259" key="2">
    <source>
        <dbReference type="PROSITE" id="PS50110"/>
    </source>
</evidence>
<evidence type="ECO:0000313" key="6">
    <source>
        <dbReference type="Proteomes" id="UP000320055"/>
    </source>
</evidence>